<keyword evidence="2" id="KW-1185">Reference proteome</keyword>
<proteinExistence type="predicted"/>
<dbReference type="EMBL" id="JAKIXB020000010">
    <property type="protein sequence ID" value="KAL1604661.1"/>
    <property type="molecule type" value="Genomic_DNA"/>
</dbReference>
<sequence length="361" mass="42024">MSAEEAWQIIKYVQSQEFPWMTKKALSFALFKTYGIPTISKLLCETQQLGKVEYAGRRFADTSILITEFLGYSPTSERANSAIARMNYLHGRYQKANKISNDDLLYTLSLFVLEVERWVRLYEWRVLTPMEICAFGTHWKVVGDAMGIDYSVLRCGPHSFKDGLEFFEDIKEWANDYETEYMVPNKYNHQLAEETIRILLANVPDTLKPYGQDVVTALMDDRLRHAMLYNDPPPMYLKIVKFIFGVRKFVSRNLLPPRPYALRIRPVTDEPDPKTGRYFMTEYESEPWYIKPTFLARNSPLAWVRWAVGKPYPNGKDYKCEGYKIFEVGPKKLEGHGIDECEATRDRLLASDRGRCPFAFS</sequence>
<protein>
    <recommendedName>
        <fullName evidence="3">ER-bound oxygenase mpaB/mpaB'/Rubber oxygenase catalytic domain-containing protein</fullName>
    </recommendedName>
</protein>
<organism evidence="1 2">
    <name type="scientific">Nothophoma quercina</name>
    <dbReference type="NCBI Taxonomy" id="749835"/>
    <lineage>
        <taxon>Eukaryota</taxon>
        <taxon>Fungi</taxon>
        <taxon>Dikarya</taxon>
        <taxon>Ascomycota</taxon>
        <taxon>Pezizomycotina</taxon>
        <taxon>Dothideomycetes</taxon>
        <taxon>Pleosporomycetidae</taxon>
        <taxon>Pleosporales</taxon>
        <taxon>Pleosporineae</taxon>
        <taxon>Didymellaceae</taxon>
        <taxon>Nothophoma</taxon>
    </lineage>
</organism>
<name>A0ABR3RJM8_9PLEO</name>
<evidence type="ECO:0000313" key="1">
    <source>
        <dbReference type="EMBL" id="KAL1604661.1"/>
    </source>
</evidence>
<dbReference type="InterPro" id="IPR046366">
    <property type="entry name" value="MPAB"/>
</dbReference>
<dbReference type="Proteomes" id="UP001521222">
    <property type="component" value="Unassembled WGS sequence"/>
</dbReference>
<gene>
    <name evidence="1" type="ORF">SLS59_003856</name>
</gene>
<evidence type="ECO:0008006" key="3">
    <source>
        <dbReference type="Google" id="ProtNLM"/>
    </source>
</evidence>
<reference evidence="1 2" key="1">
    <citation type="submission" date="2024-02" db="EMBL/GenBank/DDBJ databases">
        <title>De novo assembly and annotation of 12 fungi associated with fruit tree decline syndrome in Ontario, Canada.</title>
        <authorList>
            <person name="Sulman M."/>
            <person name="Ellouze W."/>
            <person name="Ilyukhin E."/>
        </authorList>
    </citation>
    <scope>NUCLEOTIDE SEQUENCE [LARGE SCALE GENOMIC DNA]</scope>
    <source>
        <strain evidence="1 2">M97-236</strain>
    </source>
</reference>
<accession>A0ABR3RJM8</accession>
<comment type="caution">
    <text evidence="1">The sequence shown here is derived from an EMBL/GenBank/DDBJ whole genome shotgun (WGS) entry which is preliminary data.</text>
</comment>
<evidence type="ECO:0000313" key="2">
    <source>
        <dbReference type="Proteomes" id="UP001521222"/>
    </source>
</evidence>
<dbReference type="PANTHER" id="PTHR36124:SF1">
    <property type="entry name" value="ER-BOUND OXYGENASE MPAB_MPAB'_RUBBER OXYGENASE CATALYTIC DOMAIN-CONTAINING PROTEIN"/>
    <property type="match status" value="1"/>
</dbReference>
<dbReference type="PANTHER" id="PTHR36124">
    <property type="match status" value="1"/>
</dbReference>